<keyword evidence="1" id="KW-1133">Transmembrane helix</keyword>
<reference evidence="4 5" key="1">
    <citation type="submission" date="2016-04" db="EMBL/GenBank/DDBJ databases">
        <title>Draft genome of an Enterococcus thailandicus strain isolated from bovine feces.</title>
        <authorList>
            <person name="Beukers A.G."/>
            <person name="Zaheer R."/>
            <person name="Goji N."/>
            <person name="Cook S.R."/>
            <person name="Amoako K."/>
            <person name="Chaves A.V."/>
            <person name="Ward M.P."/>
            <person name="Mcallister T.A."/>
        </authorList>
    </citation>
    <scope>NUCLEOTIDE SEQUENCE [LARGE SCALE GENOMIC DNA]</scope>
    <source>
        <strain evidence="4 5">F0711D 46</strain>
    </source>
</reference>
<protein>
    <submittedName>
        <fullName evidence="3">Phosphatase PAP2 family protein</fullName>
    </submittedName>
    <submittedName>
        <fullName evidence="4">Phospholipid phosphatase</fullName>
    </submittedName>
</protein>
<feature type="transmembrane region" description="Helical" evidence="1">
    <location>
        <begin position="7"/>
        <end position="25"/>
    </location>
</feature>
<dbReference type="RefSeq" id="WP_067481691.1">
    <property type="nucleotide sequence ID" value="NZ_BJUG01000016.1"/>
</dbReference>
<evidence type="ECO:0000313" key="3">
    <source>
        <dbReference type="EMBL" id="GEK38090.1"/>
    </source>
</evidence>
<dbReference type="Proteomes" id="UP000078516">
    <property type="component" value="Unassembled WGS sequence"/>
</dbReference>
<dbReference type="CDD" id="cd03392">
    <property type="entry name" value="PAP2_like_2"/>
    <property type="match status" value="1"/>
</dbReference>
<dbReference type="Proteomes" id="UP000321361">
    <property type="component" value="Unassembled WGS sequence"/>
</dbReference>
<dbReference type="EMBL" id="LWMN01000004">
    <property type="protein sequence ID" value="OAQ56639.1"/>
    <property type="molecule type" value="Genomic_DNA"/>
</dbReference>
<dbReference type="Pfam" id="PF01569">
    <property type="entry name" value="PAP2"/>
    <property type="match status" value="1"/>
</dbReference>
<dbReference type="EMBL" id="BJUG01000016">
    <property type="protein sequence ID" value="GEK38090.1"/>
    <property type="molecule type" value="Genomic_DNA"/>
</dbReference>
<dbReference type="Gene3D" id="1.20.144.10">
    <property type="entry name" value="Phosphatidic acid phosphatase type 2/haloperoxidase"/>
    <property type="match status" value="1"/>
</dbReference>
<sequence>MKQNTTFRVTASIFLVLFLTLSYFVKFHLSQLHGFDQFFTSIIRAPLPHWNTYQMMVTKLGNPLTVISIFVCLIFFLWIKKKHVELIWLTTNFILIAGITNPLIKLFFMRDRPTLPHLVSESSYSFPSGHSTGSMILYGTLIFLLPHLINNKTVRFLLQFILGLIILSVGISRIYLGVHFPSDVLGGYLLGLTWLCYTYPIYLKKKESIT</sequence>
<dbReference type="AlphaFoldDB" id="A0A179EUT2"/>
<dbReference type="PATRIC" id="fig|417368.6.peg.1335"/>
<dbReference type="PANTHER" id="PTHR14969:SF13">
    <property type="entry name" value="AT30094P"/>
    <property type="match status" value="1"/>
</dbReference>
<feature type="transmembrane region" description="Helical" evidence="1">
    <location>
        <begin position="128"/>
        <end position="149"/>
    </location>
</feature>
<dbReference type="OrthoDB" id="9789113at2"/>
<dbReference type="SUPFAM" id="SSF48317">
    <property type="entry name" value="Acid phosphatase/Vanadium-dependent haloperoxidase"/>
    <property type="match status" value="1"/>
</dbReference>
<proteinExistence type="predicted"/>
<evidence type="ECO:0000259" key="2">
    <source>
        <dbReference type="SMART" id="SM00014"/>
    </source>
</evidence>
<name>A0A179EUT2_ENTTH</name>
<evidence type="ECO:0000313" key="4">
    <source>
        <dbReference type="EMBL" id="OAQ56639.1"/>
    </source>
</evidence>
<feature type="domain" description="Phosphatidic acid phosphatase type 2/haloperoxidase" evidence="2">
    <location>
        <begin position="86"/>
        <end position="199"/>
    </location>
</feature>
<feature type="transmembrane region" description="Helical" evidence="1">
    <location>
        <begin position="60"/>
        <end position="79"/>
    </location>
</feature>
<organism evidence="4 5">
    <name type="scientific">Enterococcus thailandicus</name>
    <dbReference type="NCBI Taxonomy" id="417368"/>
    <lineage>
        <taxon>Bacteria</taxon>
        <taxon>Bacillati</taxon>
        <taxon>Bacillota</taxon>
        <taxon>Bacilli</taxon>
        <taxon>Lactobacillales</taxon>
        <taxon>Enterococcaceae</taxon>
        <taxon>Enterococcus</taxon>
    </lineage>
</organism>
<evidence type="ECO:0000313" key="5">
    <source>
        <dbReference type="Proteomes" id="UP000078516"/>
    </source>
</evidence>
<gene>
    <name evidence="4" type="ORF">A6E74_12160</name>
    <name evidence="3" type="ORF">ETH01_23770</name>
</gene>
<reference evidence="3 6" key="2">
    <citation type="submission" date="2019-07" db="EMBL/GenBank/DDBJ databases">
        <title>Whole genome shotgun sequence of Enterococcus thailandicus NBRC 101867.</title>
        <authorList>
            <person name="Hosoyama A."/>
            <person name="Uohara A."/>
            <person name="Ohji S."/>
            <person name="Ichikawa N."/>
        </authorList>
    </citation>
    <scope>NUCLEOTIDE SEQUENCE [LARGE SCALE GENOMIC DNA]</scope>
    <source>
        <strain evidence="3 6">NBRC 101867</strain>
    </source>
</reference>
<dbReference type="InterPro" id="IPR000326">
    <property type="entry name" value="PAP2/HPO"/>
</dbReference>
<keyword evidence="1" id="KW-0472">Membrane</keyword>
<keyword evidence="5" id="KW-1185">Reference proteome</keyword>
<dbReference type="SMART" id="SM00014">
    <property type="entry name" value="acidPPc"/>
    <property type="match status" value="1"/>
</dbReference>
<evidence type="ECO:0000256" key="1">
    <source>
        <dbReference type="SAM" id="Phobius"/>
    </source>
</evidence>
<accession>A0A179EUT2</accession>
<evidence type="ECO:0000313" key="6">
    <source>
        <dbReference type="Proteomes" id="UP000321361"/>
    </source>
</evidence>
<feature type="transmembrane region" description="Helical" evidence="1">
    <location>
        <begin position="184"/>
        <end position="203"/>
    </location>
</feature>
<keyword evidence="1" id="KW-0812">Transmembrane</keyword>
<feature type="transmembrane region" description="Helical" evidence="1">
    <location>
        <begin position="156"/>
        <end position="178"/>
    </location>
</feature>
<feature type="transmembrane region" description="Helical" evidence="1">
    <location>
        <begin position="86"/>
        <end position="108"/>
    </location>
</feature>
<dbReference type="InterPro" id="IPR036938">
    <property type="entry name" value="PAP2/HPO_sf"/>
</dbReference>
<dbReference type="KEGG" id="eth:CK496_11405"/>
<dbReference type="PANTHER" id="PTHR14969">
    <property type="entry name" value="SPHINGOSINE-1-PHOSPHATE PHOSPHOHYDROLASE"/>
    <property type="match status" value="1"/>
</dbReference>
<dbReference type="GeneID" id="77488241"/>
<comment type="caution">
    <text evidence="4">The sequence shown here is derived from an EMBL/GenBank/DDBJ whole genome shotgun (WGS) entry which is preliminary data.</text>
</comment>